<evidence type="ECO:0000313" key="1">
    <source>
        <dbReference type="EMBL" id="KAJ7515604.1"/>
    </source>
</evidence>
<accession>A0ACC2AFG6</accession>
<reference evidence="2" key="1">
    <citation type="journal article" date="2024" name="Proc. Natl. Acad. Sci. U.S.A.">
        <title>Extraordinary preservation of gene collinearity over three hundred million years revealed in homosporous lycophytes.</title>
        <authorList>
            <person name="Li C."/>
            <person name="Wickell D."/>
            <person name="Kuo L.Y."/>
            <person name="Chen X."/>
            <person name="Nie B."/>
            <person name="Liao X."/>
            <person name="Peng D."/>
            <person name="Ji J."/>
            <person name="Jenkins J."/>
            <person name="Williams M."/>
            <person name="Shu S."/>
            <person name="Plott C."/>
            <person name="Barry K."/>
            <person name="Rajasekar S."/>
            <person name="Grimwood J."/>
            <person name="Han X."/>
            <person name="Sun S."/>
            <person name="Hou Z."/>
            <person name="He W."/>
            <person name="Dai G."/>
            <person name="Sun C."/>
            <person name="Schmutz J."/>
            <person name="Leebens-Mack J.H."/>
            <person name="Li F.W."/>
            <person name="Wang L."/>
        </authorList>
    </citation>
    <scope>NUCLEOTIDE SEQUENCE [LARGE SCALE GENOMIC DNA]</scope>
    <source>
        <strain evidence="2">cv. PW_Plant_1</strain>
    </source>
</reference>
<keyword evidence="2" id="KW-1185">Reference proteome</keyword>
<name>A0ACC2AFG6_DIPCM</name>
<dbReference type="EMBL" id="CM055113">
    <property type="protein sequence ID" value="KAJ7515604.1"/>
    <property type="molecule type" value="Genomic_DNA"/>
</dbReference>
<evidence type="ECO:0000313" key="2">
    <source>
        <dbReference type="Proteomes" id="UP001162992"/>
    </source>
</evidence>
<protein>
    <submittedName>
        <fullName evidence="1">Uncharacterized protein</fullName>
    </submittedName>
</protein>
<sequence>MEFWGIEVIPGKPSDVKLEEHSYLHVSQAALGERKGGKGSAERVVIRAYVEKQEVVIGSLTPGKCDQISLDLIFNKGFKLSHNSTSYNVYFCGYTSESPGEEFFSSDEEEEDVKDKEPSGEAILRKANGKPVKDSKVNKTMSTVAAAAQGPKKVGFKDSVVGNPLKEETKKNNVKTQDVKGDKKKPIIVSDESDGENESDDEEEDDESDEPKLKKRAKSSTGAIKTPQSGKKQKLLTLEGIKPGVISVPGKKIGDQKTATTPSAKQQQTPAQSAKKAPGKLSPSSNINKTSQEKSSPGAKQSLSKPGQYKCATCSRDFLTESALSQHASAKHKTG</sequence>
<dbReference type="Proteomes" id="UP001162992">
    <property type="component" value="Chromosome 22"/>
</dbReference>
<gene>
    <name evidence="1" type="ORF">O6H91_22G020000</name>
</gene>
<proteinExistence type="predicted"/>
<comment type="caution">
    <text evidence="1">The sequence shown here is derived from an EMBL/GenBank/DDBJ whole genome shotgun (WGS) entry which is preliminary data.</text>
</comment>
<organism evidence="1 2">
    <name type="scientific">Diphasiastrum complanatum</name>
    <name type="common">Issler's clubmoss</name>
    <name type="synonym">Lycopodium complanatum</name>
    <dbReference type="NCBI Taxonomy" id="34168"/>
    <lineage>
        <taxon>Eukaryota</taxon>
        <taxon>Viridiplantae</taxon>
        <taxon>Streptophyta</taxon>
        <taxon>Embryophyta</taxon>
        <taxon>Tracheophyta</taxon>
        <taxon>Lycopodiopsida</taxon>
        <taxon>Lycopodiales</taxon>
        <taxon>Lycopodiaceae</taxon>
        <taxon>Lycopodioideae</taxon>
        <taxon>Diphasiastrum</taxon>
    </lineage>
</organism>